<dbReference type="Gene3D" id="3.90.226.10">
    <property type="entry name" value="2-enoyl-CoA Hydratase, Chain A, domain 1"/>
    <property type="match status" value="1"/>
</dbReference>
<gene>
    <name evidence="2" type="primary">echA8_2</name>
    <name evidence="2" type="ORF">EC9_38230</name>
</gene>
<comment type="similarity">
    <text evidence="1">Belongs to the enoyl-CoA hydratase/isomerase family.</text>
</comment>
<dbReference type="InterPro" id="IPR014748">
    <property type="entry name" value="Enoyl-CoA_hydra_C"/>
</dbReference>
<dbReference type="OrthoDB" id="370015at2"/>
<dbReference type="AlphaFoldDB" id="A0A517M416"/>
<evidence type="ECO:0000313" key="2">
    <source>
        <dbReference type="EMBL" id="QDS89623.1"/>
    </source>
</evidence>
<name>A0A517M416_9BACT</name>
<keyword evidence="2" id="KW-0456">Lyase</keyword>
<reference evidence="2 3" key="1">
    <citation type="submission" date="2019-02" db="EMBL/GenBank/DDBJ databases">
        <title>Deep-cultivation of Planctomycetes and their phenomic and genomic characterization uncovers novel biology.</title>
        <authorList>
            <person name="Wiegand S."/>
            <person name="Jogler M."/>
            <person name="Boedeker C."/>
            <person name="Pinto D."/>
            <person name="Vollmers J."/>
            <person name="Rivas-Marin E."/>
            <person name="Kohn T."/>
            <person name="Peeters S.H."/>
            <person name="Heuer A."/>
            <person name="Rast P."/>
            <person name="Oberbeckmann S."/>
            <person name="Bunk B."/>
            <person name="Jeske O."/>
            <person name="Meyerdierks A."/>
            <person name="Storesund J.E."/>
            <person name="Kallscheuer N."/>
            <person name="Luecker S."/>
            <person name="Lage O.M."/>
            <person name="Pohl T."/>
            <person name="Merkel B.J."/>
            <person name="Hornburger P."/>
            <person name="Mueller R.-W."/>
            <person name="Bruemmer F."/>
            <person name="Labrenz M."/>
            <person name="Spormann A.M."/>
            <person name="Op den Camp H."/>
            <person name="Overmann J."/>
            <person name="Amann R."/>
            <person name="Jetten M.S.M."/>
            <person name="Mascher T."/>
            <person name="Medema M.H."/>
            <person name="Devos D.P."/>
            <person name="Kaster A.-K."/>
            <person name="Ovreas L."/>
            <person name="Rohde M."/>
            <person name="Galperin M.Y."/>
            <person name="Jogler C."/>
        </authorList>
    </citation>
    <scope>NUCLEOTIDE SEQUENCE [LARGE SCALE GENOMIC DNA]</scope>
    <source>
        <strain evidence="2 3">EC9</strain>
    </source>
</reference>
<proteinExistence type="inferred from homology"/>
<dbReference type="EC" id="4.2.1.17" evidence="2"/>
<dbReference type="InterPro" id="IPR051683">
    <property type="entry name" value="Enoyl-CoA_Hydratase/Isomerase"/>
</dbReference>
<dbReference type="GO" id="GO:0004300">
    <property type="term" value="F:enoyl-CoA hydratase activity"/>
    <property type="evidence" value="ECO:0007669"/>
    <property type="project" value="UniProtKB-EC"/>
</dbReference>
<dbReference type="EMBL" id="CP036261">
    <property type="protein sequence ID" value="QDS89623.1"/>
    <property type="molecule type" value="Genomic_DNA"/>
</dbReference>
<dbReference type="RefSeq" id="WP_145347450.1">
    <property type="nucleotide sequence ID" value="NZ_CP036261.1"/>
</dbReference>
<dbReference type="Gene3D" id="1.10.12.10">
    <property type="entry name" value="Lyase 2-enoyl-coa Hydratase, Chain A, domain 2"/>
    <property type="match status" value="1"/>
</dbReference>
<protein>
    <submittedName>
        <fullName evidence="2">Putative enoyl-CoA hydratase echA8</fullName>
        <ecNumber evidence="2">4.2.1.17</ecNumber>
    </submittedName>
</protein>
<evidence type="ECO:0000256" key="1">
    <source>
        <dbReference type="ARBA" id="ARBA00005254"/>
    </source>
</evidence>
<dbReference type="Pfam" id="PF00378">
    <property type="entry name" value="ECH_1"/>
    <property type="match status" value="1"/>
</dbReference>
<sequence length="256" mass="27391">MEEWILVESIEPGIESIVLNRPSRRNALSIKLLDQLSAALQRIESDRANRVVILRAAGPVFSAGLDLREAADLALVERSAAAVEGALRQLRETSLIVIAAVQGGAFAGGAGLMAACDLVIAAEDAKFGFPEARRGLLPALICDVLRHKVREGDLRELFLLGEPIDAARAQQVGLVQRIVAAAQLRAAAVEAAHAVIAGGPETIRQTKLLINETFAVPKTNASEDSIKKHLAARHSAEAHEGLAAFIEKRDPKWEAM</sequence>
<evidence type="ECO:0000313" key="3">
    <source>
        <dbReference type="Proteomes" id="UP000319557"/>
    </source>
</evidence>
<dbReference type="SUPFAM" id="SSF52096">
    <property type="entry name" value="ClpP/crotonase"/>
    <property type="match status" value="1"/>
</dbReference>
<dbReference type="Proteomes" id="UP000319557">
    <property type="component" value="Chromosome"/>
</dbReference>
<organism evidence="2 3">
    <name type="scientific">Rosistilla ulvae</name>
    <dbReference type="NCBI Taxonomy" id="1930277"/>
    <lineage>
        <taxon>Bacteria</taxon>
        <taxon>Pseudomonadati</taxon>
        <taxon>Planctomycetota</taxon>
        <taxon>Planctomycetia</taxon>
        <taxon>Pirellulales</taxon>
        <taxon>Pirellulaceae</taxon>
        <taxon>Rosistilla</taxon>
    </lineage>
</organism>
<accession>A0A517M416</accession>
<dbReference type="CDD" id="cd06558">
    <property type="entry name" value="crotonase-like"/>
    <property type="match status" value="1"/>
</dbReference>
<dbReference type="InterPro" id="IPR001753">
    <property type="entry name" value="Enoyl-CoA_hydra/iso"/>
</dbReference>
<dbReference type="KEGG" id="ruv:EC9_38230"/>
<dbReference type="InterPro" id="IPR029045">
    <property type="entry name" value="ClpP/crotonase-like_dom_sf"/>
</dbReference>
<keyword evidence="3" id="KW-1185">Reference proteome</keyword>
<dbReference type="PANTHER" id="PTHR42964">
    <property type="entry name" value="ENOYL-COA HYDRATASE"/>
    <property type="match status" value="1"/>
</dbReference>
<dbReference type="PANTHER" id="PTHR42964:SF1">
    <property type="entry name" value="POLYKETIDE BIOSYNTHESIS ENOYL-COA HYDRATASE PKSH-RELATED"/>
    <property type="match status" value="1"/>
</dbReference>